<keyword evidence="8" id="KW-1185">Reference proteome</keyword>
<evidence type="ECO:0000313" key="7">
    <source>
        <dbReference type="EMBL" id="TXJ62433.1"/>
    </source>
</evidence>
<protein>
    <recommendedName>
        <fullName evidence="3">isochorismate synthase</fullName>
        <ecNumber evidence="3">5.4.4.2</ecNumber>
    </recommendedName>
    <alternativeName>
        <fullName evidence="5">Isochorismate mutase</fullName>
    </alternativeName>
</protein>
<evidence type="ECO:0000259" key="6">
    <source>
        <dbReference type="Pfam" id="PF00425"/>
    </source>
</evidence>
<dbReference type="InterPro" id="IPR015890">
    <property type="entry name" value="Chorismate_C"/>
</dbReference>
<dbReference type="InterPro" id="IPR004561">
    <property type="entry name" value="IsoChor_synthase"/>
</dbReference>
<keyword evidence="4 7" id="KW-0413">Isomerase</keyword>
<evidence type="ECO:0000256" key="4">
    <source>
        <dbReference type="ARBA" id="ARBA00023235"/>
    </source>
</evidence>
<dbReference type="RefSeq" id="WP_130829629.1">
    <property type="nucleotide sequence ID" value="NZ_SDIK01000030.1"/>
</dbReference>
<dbReference type="Gene3D" id="3.60.120.10">
    <property type="entry name" value="Anthranilate synthase"/>
    <property type="match status" value="1"/>
</dbReference>
<dbReference type="OrthoDB" id="9806579at2"/>
<proteinExistence type="inferred from homology"/>
<dbReference type="AlphaFoldDB" id="A0A5C8GK59"/>
<dbReference type="InterPro" id="IPR005801">
    <property type="entry name" value="ADC_synthase"/>
</dbReference>
<dbReference type="EC" id="5.4.4.2" evidence="3"/>
<organism evidence="7 8">
    <name type="scientific">Prevotella brunnea</name>
    <dbReference type="NCBI Taxonomy" id="2508867"/>
    <lineage>
        <taxon>Bacteria</taxon>
        <taxon>Pseudomonadati</taxon>
        <taxon>Bacteroidota</taxon>
        <taxon>Bacteroidia</taxon>
        <taxon>Bacteroidales</taxon>
        <taxon>Prevotellaceae</taxon>
        <taxon>Prevotella</taxon>
    </lineage>
</organism>
<dbReference type="PANTHER" id="PTHR42839">
    <property type="entry name" value="ISOCHORISMATE SYNTHASE ENTC"/>
    <property type="match status" value="1"/>
</dbReference>
<evidence type="ECO:0000256" key="5">
    <source>
        <dbReference type="ARBA" id="ARBA00041564"/>
    </source>
</evidence>
<dbReference type="Proteomes" id="UP000321612">
    <property type="component" value="Unassembled WGS sequence"/>
</dbReference>
<dbReference type="GO" id="GO:0008909">
    <property type="term" value="F:isochorismate synthase activity"/>
    <property type="evidence" value="ECO:0007669"/>
    <property type="project" value="UniProtKB-EC"/>
</dbReference>
<evidence type="ECO:0000256" key="1">
    <source>
        <dbReference type="ARBA" id="ARBA00000799"/>
    </source>
</evidence>
<comment type="caution">
    <text evidence="7">The sequence shown here is derived from an EMBL/GenBank/DDBJ whole genome shotgun (WGS) entry which is preliminary data.</text>
</comment>
<evidence type="ECO:0000256" key="2">
    <source>
        <dbReference type="ARBA" id="ARBA00005297"/>
    </source>
</evidence>
<evidence type="ECO:0000313" key="8">
    <source>
        <dbReference type="Proteomes" id="UP000321612"/>
    </source>
</evidence>
<comment type="similarity">
    <text evidence="2">Belongs to the isochorismate synthase family.</text>
</comment>
<dbReference type="NCBIfam" id="TIGR00543">
    <property type="entry name" value="isochor_syn"/>
    <property type="match status" value="1"/>
</dbReference>
<dbReference type="Pfam" id="PF00425">
    <property type="entry name" value="Chorismate_bind"/>
    <property type="match status" value="1"/>
</dbReference>
<evidence type="ECO:0000256" key="3">
    <source>
        <dbReference type="ARBA" id="ARBA00012824"/>
    </source>
</evidence>
<reference evidence="8" key="1">
    <citation type="submission" date="2019-05" db="EMBL/GenBank/DDBJ databases">
        <title>Prevotella brunnea sp. nov., isolated from a wound of a patient.</title>
        <authorList>
            <person name="Buhl M."/>
        </authorList>
    </citation>
    <scope>NUCLEOTIDE SEQUENCE [LARGE SCALE GENOMIC DNA]</scope>
    <source>
        <strain evidence="8">A2672</strain>
    </source>
</reference>
<sequence>MRSYAFYRLPNADQYVKITGRQDAPLVLSSLTELNGKRGFVIAPFSPSATCPVLLLLPEKVEINASLKLQLSETSARPRSVKSDKTSYHRDFSIFHQQLTNHTFSKLVLSRCLDVELYDKLQPEKIFLRACKDYPDQFVSLFSTPQSGTWLMATPEVLLTGSDTSWQTMALAGTMMHKTGEEKWSMKNKAEQQYVAEYIRNHLEKFASNISENGPFTTRAAADLLHLRTDFCFTINDPKRLGDLLDNLHPTPAVCGIPKDAARRFILANETSPRRYYSGFAGMVDPNGETHLYVSLRCMQIAEDLCRLYAGGGILRESTEESEWRETKAKLAAMKQLLEEC</sequence>
<feature type="domain" description="Chorismate-utilising enzyme C-terminal" evidence="6">
    <location>
        <begin position="85"/>
        <end position="330"/>
    </location>
</feature>
<gene>
    <name evidence="7" type="ORF">ETF27_04600</name>
</gene>
<name>A0A5C8GK59_9BACT</name>
<dbReference type="PANTHER" id="PTHR42839:SF2">
    <property type="entry name" value="ISOCHORISMATE SYNTHASE ENTC"/>
    <property type="match status" value="1"/>
</dbReference>
<accession>A0A5C8GK59</accession>
<dbReference type="SUPFAM" id="SSF56322">
    <property type="entry name" value="ADC synthase"/>
    <property type="match status" value="1"/>
</dbReference>
<comment type="catalytic activity">
    <reaction evidence="1">
        <text>chorismate = isochorismate</text>
        <dbReference type="Rhea" id="RHEA:18985"/>
        <dbReference type="ChEBI" id="CHEBI:29748"/>
        <dbReference type="ChEBI" id="CHEBI:29780"/>
        <dbReference type="EC" id="5.4.4.2"/>
    </reaction>
</comment>
<dbReference type="EMBL" id="SDIK01000030">
    <property type="protein sequence ID" value="TXJ62433.1"/>
    <property type="molecule type" value="Genomic_DNA"/>
</dbReference>